<dbReference type="PANTHER" id="PTHR21600:SF84">
    <property type="entry name" value="PSEUDOURIDINE SYNTHASE RSUA_RLUA-LIKE DOMAIN-CONTAINING PROTEIN"/>
    <property type="match status" value="1"/>
</dbReference>
<dbReference type="InterPro" id="IPR050188">
    <property type="entry name" value="RluA_PseudoU_synthase"/>
</dbReference>
<evidence type="ECO:0000313" key="3">
    <source>
        <dbReference type="Proteomes" id="UP001219862"/>
    </source>
</evidence>
<comment type="caution">
    <text evidence="2">The sequence shown here is derived from an EMBL/GenBank/DDBJ whole genome shotgun (WGS) entry which is preliminary data.</text>
</comment>
<dbReference type="Proteomes" id="UP001219862">
    <property type="component" value="Unassembled WGS sequence"/>
</dbReference>
<name>A0ABT5KUQ6_9BURK</name>
<evidence type="ECO:0000259" key="1">
    <source>
        <dbReference type="Pfam" id="PF00849"/>
    </source>
</evidence>
<dbReference type="EMBL" id="JAQQXS010000008">
    <property type="protein sequence ID" value="MDC8785556.1"/>
    <property type="molecule type" value="Genomic_DNA"/>
</dbReference>
<dbReference type="InterPro" id="IPR020103">
    <property type="entry name" value="PsdUridine_synth_cat_dom_sf"/>
</dbReference>
<gene>
    <name evidence="2" type="ORF">PRZ01_10160</name>
</gene>
<reference evidence="2 3" key="1">
    <citation type="submission" date="2022-10" db="EMBL/GenBank/DDBJ databases">
        <title>paucibacter sp. hw8 Genome sequencing.</title>
        <authorList>
            <person name="Park S."/>
        </authorList>
    </citation>
    <scope>NUCLEOTIDE SEQUENCE [LARGE SCALE GENOMIC DNA]</scope>
    <source>
        <strain evidence="3">hw8</strain>
    </source>
</reference>
<evidence type="ECO:0000313" key="2">
    <source>
        <dbReference type="EMBL" id="MDC8785556.1"/>
    </source>
</evidence>
<protein>
    <submittedName>
        <fullName evidence="2">Pseudouridine synthase</fullName>
    </submittedName>
</protein>
<dbReference type="PROSITE" id="PS01129">
    <property type="entry name" value="PSI_RLU"/>
    <property type="match status" value="1"/>
</dbReference>
<proteinExistence type="predicted"/>
<dbReference type="SUPFAM" id="SSF55120">
    <property type="entry name" value="Pseudouridine synthase"/>
    <property type="match status" value="1"/>
</dbReference>
<dbReference type="InterPro" id="IPR006145">
    <property type="entry name" value="PsdUridine_synth_RsuA/RluA"/>
</dbReference>
<dbReference type="Gene3D" id="3.30.2350.10">
    <property type="entry name" value="Pseudouridine synthase"/>
    <property type="match status" value="1"/>
</dbReference>
<keyword evidence="3" id="KW-1185">Reference proteome</keyword>
<sequence length="316" mass="35468">MSRPPKLELPLRAGVAASALACPAGPWSTVLDFLCERLPLVSRASWQGRLQAGDVLNAEGQSLTPDAPYRGASRVYYWRQLAHEPEIPFEASILFQDEWLLVADKPHFLPVVPAGRYVQQTLLTRLRQATGLATLTPAHRIDRETAGLVLFSIQPQTRSAYQNLFRDRAVSKVYEAIAPFKPTLSLPRWHRSRLAERADAFMQMEEVAGAVNAETEIRLLERLPSPAGDAPEYAGMARYELHPSTGQKHQLRAHMNALGLPILGDRIYPRLLPEQVTPDFSNPLQLLARELRFTDPITGTARFFRSELRLHSKLPT</sequence>
<feature type="domain" description="Pseudouridine synthase RsuA/RluA-like" evidence="1">
    <location>
        <begin position="100"/>
        <end position="257"/>
    </location>
</feature>
<organism evidence="2 3">
    <name type="scientific">Roseateles koreensis</name>
    <dbReference type="NCBI Taxonomy" id="2987526"/>
    <lineage>
        <taxon>Bacteria</taxon>
        <taxon>Pseudomonadati</taxon>
        <taxon>Pseudomonadota</taxon>
        <taxon>Betaproteobacteria</taxon>
        <taxon>Burkholderiales</taxon>
        <taxon>Sphaerotilaceae</taxon>
        <taxon>Roseateles</taxon>
    </lineage>
</organism>
<accession>A0ABT5KUQ6</accession>
<dbReference type="RefSeq" id="WP_273596674.1">
    <property type="nucleotide sequence ID" value="NZ_JAQQXS010000008.1"/>
</dbReference>
<dbReference type="InterPro" id="IPR006224">
    <property type="entry name" value="PsdUridine_synth_RluA-like_CS"/>
</dbReference>
<dbReference type="PANTHER" id="PTHR21600">
    <property type="entry name" value="MITOCHONDRIAL RNA PSEUDOURIDINE SYNTHASE"/>
    <property type="match status" value="1"/>
</dbReference>
<dbReference type="Pfam" id="PF00849">
    <property type="entry name" value="PseudoU_synth_2"/>
    <property type="match status" value="1"/>
</dbReference>